<feature type="region of interest" description="Disordered" evidence="1">
    <location>
        <begin position="38"/>
        <end position="113"/>
    </location>
</feature>
<gene>
    <name evidence="2" type="ORF">M5K25_019682</name>
</gene>
<dbReference type="EMBL" id="JANQDX010000015">
    <property type="protein sequence ID" value="KAL0911534.1"/>
    <property type="molecule type" value="Genomic_DNA"/>
</dbReference>
<proteinExistence type="predicted"/>
<sequence>MCSSHLKQCVHNFSVFDFLKETVSKVPDVGCSVVVGEDGSSKRRKAVDDESNVIDEESKRSKKETVHDSRGRCRRRGRGRRRGSHETEWDFSHYNKYEAGPETSPQRHEKLEQGENDFGRTELKEIGMTGTPVPVRDFDLNIDLDENGLATANPVTASTITIHEMKQEEYSSWPPITIDPLQLALMDKRIEEEEDYDNEDC</sequence>
<name>A0ABD0UFC1_DENTH</name>
<evidence type="ECO:0000313" key="2">
    <source>
        <dbReference type="EMBL" id="KAL0911534.1"/>
    </source>
</evidence>
<accession>A0ABD0UFC1</accession>
<protein>
    <submittedName>
        <fullName evidence="2">Uncharacterized protein</fullName>
    </submittedName>
</protein>
<evidence type="ECO:0000313" key="3">
    <source>
        <dbReference type="Proteomes" id="UP001552299"/>
    </source>
</evidence>
<dbReference type="AlphaFoldDB" id="A0ABD0UFC1"/>
<feature type="compositionally biased region" description="Basic residues" evidence="1">
    <location>
        <begin position="72"/>
        <end position="83"/>
    </location>
</feature>
<feature type="compositionally biased region" description="Basic and acidic residues" evidence="1">
    <location>
        <begin position="84"/>
        <end position="96"/>
    </location>
</feature>
<keyword evidence="3" id="KW-1185">Reference proteome</keyword>
<feature type="compositionally biased region" description="Basic and acidic residues" evidence="1">
    <location>
        <begin position="56"/>
        <end position="71"/>
    </location>
</feature>
<reference evidence="2 3" key="1">
    <citation type="journal article" date="2024" name="Plant Biotechnol. J.">
        <title>Dendrobium thyrsiflorum genome and its molecular insights into genes involved in important horticultural traits.</title>
        <authorList>
            <person name="Chen B."/>
            <person name="Wang J.Y."/>
            <person name="Zheng P.J."/>
            <person name="Li K.L."/>
            <person name="Liang Y.M."/>
            <person name="Chen X.F."/>
            <person name="Zhang C."/>
            <person name="Zhao X."/>
            <person name="He X."/>
            <person name="Zhang G.Q."/>
            <person name="Liu Z.J."/>
            <person name="Xu Q."/>
        </authorList>
    </citation>
    <scope>NUCLEOTIDE SEQUENCE [LARGE SCALE GENOMIC DNA]</scope>
    <source>
        <strain evidence="2">GZMU011</strain>
    </source>
</reference>
<evidence type="ECO:0000256" key="1">
    <source>
        <dbReference type="SAM" id="MobiDB-lite"/>
    </source>
</evidence>
<dbReference type="Proteomes" id="UP001552299">
    <property type="component" value="Unassembled WGS sequence"/>
</dbReference>
<organism evidence="2 3">
    <name type="scientific">Dendrobium thyrsiflorum</name>
    <name type="common">Pinecone-like raceme dendrobium</name>
    <name type="synonym">Orchid</name>
    <dbReference type="NCBI Taxonomy" id="117978"/>
    <lineage>
        <taxon>Eukaryota</taxon>
        <taxon>Viridiplantae</taxon>
        <taxon>Streptophyta</taxon>
        <taxon>Embryophyta</taxon>
        <taxon>Tracheophyta</taxon>
        <taxon>Spermatophyta</taxon>
        <taxon>Magnoliopsida</taxon>
        <taxon>Liliopsida</taxon>
        <taxon>Asparagales</taxon>
        <taxon>Orchidaceae</taxon>
        <taxon>Epidendroideae</taxon>
        <taxon>Malaxideae</taxon>
        <taxon>Dendrobiinae</taxon>
        <taxon>Dendrobium</taxon>
    </lineage>
</organism>
<comment type="caution">
    <text evidence="2">The sequence shown here is derived from an EMBL/GenBank/DDBJ whole genome shotgun (WGS) entry which is preliminary data.</text>
</comment>